<gene>
    <name evidence="1" type="ORF">FD07_GL001320</name>
</gene>
<sequence length="76" mass="8662">MGDSICFYNVADKTQQLFRRVKSLRQFRTFADLYSQYSPESVGSAPEDDVAQMVADTYTIYTPEQEKQWGVVAIGI</sequence>
<dbReference type="AlphaFoldDB" id="A0A0R1GYR7"/>
<comment type="caution">
    <text evidence="1">The sequence shown here is derived from an EMBL/GenBank/DDBJ whole genome shotgun (WGS) entry which is preliminary data.</text>
</comment>
<dbReference type="PATRIC" id="fig|1267003.4.peg.1398"/>
<dbReference type="Proteomes" id="UP000051176">
    <property type="component" value="Unassembled WGS sequence"/>
</dbReference>
<organism evidence="1 2">
    <name type="scientific">Levilactobacillus parabrevis ATCC 53295</name>
    <dbReference type="NCBI Taxonomy" id="1267003"/>
    <lineage>
        <taxon>Bacteria</taxon>
        <taxon>Bacillati</taxon>
        <taxon>Bacillota</taxon>
        <taxon>Bacilli</taxon>
        <taxon>Lactobacillales</taxon>
        <taxon>Lactobacillaceae</taxon>
        <taxon>Levilactobacillus</taxon>
    </lineage>
</organism>
<proteinExistence type="predicted"/>
<protein>
    <recommendedName>
        <fullName evidence="3">ASCH domain-containing protein</fullName>
    </recommendedName>
</protein>
<reference evidence="1 2" key="1">
    <citation type="journal article" date="2015" name="Genome Announc.">
        <title>Expanding the biotechnology potential of lactobacilli through comparative genomics of 213 strains and associated genera.</title>
        <authorList>
            <person name="Sun Z."/>
            <person name="Harris H.M."/>
            <person name="McCann A."/>
            <person name="Guo C."/>
            <person name="Argimon S."/>
            <person name="Zhang W."/>
            <person name="Yang X."/>
            <person name="Jeffery I.B."/>
            <person name="Cooney J.C."/>
            <person name="Kagawa T.F."/>
            <person name="Liu W."/>
            <person name="Song Y."/>
            <person name="Salvetti E."/>
            <person name="Wrobel A."/>
            <person name="Rasinkangas P."/>
            <person name="Parkhill J."/>
            <person name="Rea M.C."/>
            <person name="O'Sullivan O."/>
            <person name="Ritari J."/>
            <person name="Douillard F.P."/>
            <person name="Paul Ross R."/>
            <person name="Yang R."/>
            <person name="Briner A.E."/>
            <person name="Felis G.E."/>
            <person name="de Vos W.M."/>
            <person name="Barrangou R."/>
            <person name="Klaenhammer T.R."/>
            <person name="Caufield P.W."/>
            <person name="Cui Y."/>
            <person name="Zhang H."/>
            <person name="O'Toole P.W."/>
        </authorList>
    </citation>
    <scope>NUCLEOTIDE SEQUENCE [LARGE SCALE GENOMIC DNA]</scope>
    <source>
        <strain evidence="1 2">ATCC 53295</strain>
    </source>
</reference>
<evidence type="ECO:0000313" key="1">
    <source>
        <dbReference type="EMBL" id="KRK35703.1"/>
    </source>
</evidence>
<evidence type="ECO:0000313" key="2">
    <source>
        <dbReference type="Proteomes" id="UP000051176"/>
    </source>
</evidence>
<dbReference type="Gene3D" id="2.30.130.30">
    <property type="entry name" value="Hypothetical protein"/>
    <property type="match status" value="1"/>
</dbReference>
<keyword evidence="2" id="KW-1185">Reference proteome</keyword>
<dbReference type="InterPro" id="IPR015947">
    <property type="entry name" value="PUA-like_sf"/>
</dbReference>
<dbReference type="EMBL" id="AZCZ01000033">
    <property type="protein sequence ID" value="KRK35703.1"/>
    <property type="molecule type" value="Genomic_DNA"/>
</dbReference>
<dbReference type="SUPFAM" id="SSF88697">
    <property type="entry name" value="PUA domain-like"/>
    <property type="match status" value="1"/>
</dbReference>
<name>A0A0R1GYR7_9LACO</name>
<accession>A0A0R1GYR7</accession>
<evidence type="ECO:0008006" key="3">
    <source>
        <dbReference type="Google" id="ProtNLM"/>
    </source>
</evidence>